<keyword evidence="4 9" id="KW-0032">Aminotransferase</keyword>
<protein>
    <recommendedName>
        <fullName evidence="9">Histidinol-phosphate aminotransferase</fullName>
        <ecNumber evidence="9">2.6.1.9</ecNumber>
    </recommendedName>
    <alternativeName>
        <fullName evidence="9">Imidazole acetol-phosphate transaminase</fullName>
    </alternativeName>
</protein>
<comment type="subunit">
    <text evidence="3 9">Homodimer.</text>
</comment>
<dbReference type="CDD" id="cd00609">
    <property type="entry name" value="AAT_like"/>
    <property type="match status" value="1"/>
</dbReference>
<evidence type="ECO:0000256" key="2">
    <source>
        <dbReference type="ARBA" id="ARBA00007970"/>
    </source>
</evidence>
<keyword evidence="6 9" id="KW-0808">Transferase</keyword>
<evidence type="ECO:0000256" key="3">
    <source>
        <dbReference type="ARBA" id="ARBA00011738"/>
    </source>
</evidence>
<proteinExistence type="inferred from homology"/>
<comment type="cofactor">
    <cofactor evidence="1 9">
        <name>pyridoxal 5'-phosphate</name>
        <dbReference type="ChEBI" id="CHEBI:597326"/>
    </cofactor>
</comment>
<keyword evidence="7 9" id="KW-0663">Pyridoxal phosphate</keyword>
<dbReference type="GO" id="GO:0000105">
    <property type="term" value="P:L-histidine biosynthetic process"/>
    <property type="evidence" value="ECO:0007669"/>
    <property type="project" value="UniProtKB-UniRule"/>
</dbReference>
<accession>A0A1T4X689</accession>
<sequence>MENLIKKSVMELNAYKVNDDIFEIKLDANENPYDLFKNYCDIFMKEISKINLNRYPDANCKSLRRKLSQYTMIDEDNIICGNGSDEIIQMILNVFISKNDNIIIHVPTFPMYKIYADILEAKVIEVSCDDEFKVNIAEIIKKANEYNAKVIFLCNPNNPTGTSIKREEILKVLHETESIVVVDEAYYEFLGETVIDKIYDEKRLIVLRTLSKAFSLAGARIGYAAAAGNIIDALNKIRSPYNVNSFSQISAAILLDKVDDVKDSIKKINKEKEYIQKSLKDIPGIKVYKGCANFLLVRFENFEETIKLLLEYKISVKSYIKGELKNCIRVTIGSRYENDKFIEAVKRVVNCE</sequence>
<dbReference type="GO" id="GO:0030170">
    <property type="term" value="F:pyridoxal phosphate binding"/>
    <property type="evidence" value="ECO:0007669"/>
    <property type="project" value="InterPro"/>
</dbReference>
<evidence type="ECO:0000256" key="4">
    <source>
        <dbReference type="ARBA" id="ARBA00022576"/>
    </source>
</evidence>
<evidence type="ECO:0000256" key="9">
    <source>
        <dbReference type="HAMAP-Rule" id="MF_01023"/>
    </source>
</evidence>
<dbReference type="InterPro" id="IPR004839">
    <property type="entry name" value="Aminotransferase_I/II_large"/>
</dbReference>
<dbReference type="PANTHER" id="PTHR42885:SF2">
    <property type="entry name" value="HISTIDINOL-PHOSPHATE AMINOTRANSFERASE"/>
    <property type="match status" value="1"/>
</dbReference>
<evidence type="ECO:0000256" key="6">
    <source>
        <dbReference type="ARBA" id="ARBA00022679"/>
    </source>
</evidence>
<dbReference type="Gene3D" id="3.90.1150.10">
    <property type="entry name" value="Aspartate Aminotransferase, domain 1"/>
    <property type="match status" value="1"/>
</dbReference>
<dbReference type="STRING" id="1147123.SAMN05443428_10689"/>
<evidence type="ECO:0000256" key="5">
    <source>
        <dbReference type="ARBA" id="ARBA00022605"/>
    </source>
</evidence>
<dbReference type="NCBIfam" id="TIGR01141">
    <property type="entry name" value="hisC"/>
    <property type="match status" value="1"/>
</dbReference>
<comment type="catalytic activity">
    <reaction evidence="9">
        <text>L-histidinol phosphate + 2-oxoglutarate = 3-(imidazol-4-yl)-2-oxopropyl phosphate + L-glutamate</text>
        <dbReference type="Rhea" id="RHEA:23744"/>
        <dbReference type="ChEBI" id="CHEBI:16810"/>
        <dbReference type="ChEBI" id="CHEBI:29985"/>
        <dbReference type="ChEBI" id="CHEBI:57766"/>
        <dbReference type="ChEBI" id="CHEBI:57980"/>
        <dbReference type="EC" id="2.6.1.9"/>
    </reaction>
</comment>
<evidence type="ECO:0000256" key="1">
    <source>
        <dbReference type="ARBA" id="ARBA00001933"/>
    </source>
</evidence>
<keyword evidence="5 9" id="KW-0028">Amino-acid biosynthesis</keyword>
<feature type="modified residue" description="N6-(pyridoxal phosphate)lysine" evidence="9">
    <location>
        <position position="212"/>
    </location>
</feature>
<dbReference type="UniPathway" id="UPA00031">
    <property type="reaction ID" value="UER00012"/>
</dbReference>
<dbReference type="InterPro" id="IPR015422">
    <property type="entry name" value="PyrdxlP-dep_Trfase_small"/>
</dbReference>
<dbReference type="SUPFAM" id="SSF53383">
    <property type="entry name" value="PLP-dependent transferases"/>
    <property type="match status" value="1"/>
</dbReference>
<evidence type="ECO:0000313" key="12">
    <source>
        <dbReference type="Proteomes" id="UP000190105"/>
    </source>
</evidence>
<evidence type="ECO:0000313" key="11">
    <source>
        <dbReference type="EMBL" id="SKA84937.1"/>
    </source>
</evidence>
<dbReference type="Gene3D" id="3.40.640.10">
    <property type="entry name" value="Type I PLP-dependent aspartate aminotransferase-like (Major domain)"/>
    <property type="match status" value="1"/>
</dbReference>
<evidence type="ECO:0000256" key="7">
    <source>
        <dbReference type="ARBA" id="ARBA00022898"/>
    </source>
</evidence>
<dbReference type="EMBL" id="FUYH01000006">
    <property type="protein sequence ID" value="SKA84937.1"/>
    <property type="molecule type" value="Genomic_DNA"/>
</dbReference>
<evidence type="ECO:0000256" key="8">
    <source>
        <dbReference type="ARBA" id="ARBA00023102"/>
    </source>
</evidence>
<dbReference type="HAMAP" id="MF_01023">
    <property type="entry name" value="HisC_aminotrans_2"/>
    <property type="match status" value="1"/>
</dbReference>
<dbReference type="RefSeq" id="WP_078696080.1">
    <property type="nucleotide sequence ID" value="NZ_FUYH01000006.1"/>
</dbReference>
<evidence type="ECO:0000259" key="10">
    <source>
        <dbReference type="Pfam" id="PF00155"/>
    </source>
</evidence>
<dbReference type="InterPro" id="IPR015424">
    <property type="entry name" value="PyrdxlP-dep_Trfase"/>
</dbReference>
<comment type="similarity">
    <text evidence="2 9">Belongs to the class-II pyridoxal-phosphate-dependent aminotransferase family. Histidinol-phosphate aminotransferase subfamily.</text>
</comment>
<keyword evidence="12" id="KW-1185">Reference proteome</keyword>
<reference evidence="12" key="1">
    <citation type="submission" date="2017-02" db="EMBL/GenBank/DDBJ databases">
        <authorList>
            <person name="Varghese N."/>
            <person name="Submissions S."/>
        </authorList>
    </citation>
    <scope>NUCLEOTIDE SEQUENCE [LARGE SCALE GENOMIC DNA]</scope>
    <source>
        <strain evidence="12">USBA 833</strain>
    </source>
</reference>
<dbReference type="PROSITE" id="PS00599">
    <property type="entry name" value="AA_TRANSFER_CLASS_2"/>
    <property type="match status" value="1"/>
</dbReference>
<dbReference type="OrthoDB" id="9813612at2"/>
<keyword evidence="8 9" id="KW-0368">Histidine biosynthesis</keyword>
<gene>
    <name evidence="9" type="primary">hisC</name>
    <name evidence="11" type="ORF">SAMN05443428_10689</name>
</gene>
<dbReference type="InterPro" id="IPR001917">
    <property type="entry name" value="Aminotrans_II_pyridoxalP_BS"/>
</dbReference>
<comment type="pathway">
    <text evidence="9">Amino-acid biosynthesis; L-histidine biosynthesis; L-histidine from 5-phospho-alpha-D-ribose 1-diphosphate: step 7/9.</text>
</comment>
<dbReference type="EC" id="2.6.1.9" evidence="9"/>
<dbReference type="InterPro" id="IPR015421">
    <property type="entry name" value="PyrdxlP-dep_Trfase_major"/>
</dbReference>
<dbReference type="Proteomes" id="UP000190105">
    <property type="component" value="Unassembled WGS sequence"/>
</dbReference>
<dbReference type="AlphaFoldDB" id="A0A1T4X689"/>
<name>A0A1T4X689_9CLOT</name>
<dbReference type="InterPro" id="IPR005861">
    <property type="entry name" value="HisP_aminotrans"/>
</dbReference>
<feature type="domain" description="Aminotransferase class I/classII large" evidence="10">
    <location>
        <begin position="24"/>
        <end position="345"/>
    </location>
</feature>
<dbReference type="GO" id="GO:0004400">
    <property type="term" value="F:histidinol-phosphate transaminase activity"/>
    <property type="evidence" value="ECO:0007669"/>
    <property type="project" value="UniProtKB-UniRule"/>
</dbReference>
<dbReference type="PANTHER" id="PTHR42885">
    <property type="entry name" value="HISTIDINOL-PHOSPHATE AMINOTRANSFERASE-RELATED"/>
    <property type="match status" value="1"/>
</dbReference>
<dbReference type="Pfam" id="PF00155">
    <property type="entry name" value="Aminotran_1_2"/>
    <property type="match status" value="1"/>
</dbReference>
<organism evidence="11 12">
    <name type="scientific">Caloramator quimbayensis</name>
    <dbReference type="NCBI Taxonomy" id="1147123"/>
    <lineage>
        <taxon>Bacteria</taxon>
        <taxon>Bacillati</taxon>
        <taxon>Bacillota</taxon>
        <taxon>Clostridia</taxon>
        <taxon>Eubacteriales</taxon>
        <taxon>Clostridiaceae</taxon>
        <taxon>Caloramator</taxon>
    </lineage>
</organism>